<evidence type="ECO:0000256" key="2">
    <source>
        <dbReference type="ARBA" id="ARBA00001936"/>
    </source>
</evidence>
<dbReference type="InterPro" id="IPR052433">
    <property type="entry name" value="X-Pro_dipept-like"/>
</dbReference>
<proteinExistence type="inferred from homology"/>
<evidence type="ECO:0000256" key="8">
    <source>
        <dbReference type="ARBA" id="ARBA00022801"/>
    </source>
</evidence>
<dbReference type="AlphaFoldDB" id="A0A4S9Y247"/>
<dbReference type="Gene3D" id="3.40.350.10">
    <property type="entry name" value="Creatinase/prolidase N-terminal domain"/>
    <property type="match status" value="1"/>
</dbReference>
<comment type="cofactor">
    <cofactor evidence="2">
        <name>Mn(2+)</name>
        <dbReference type="ChEBI" id="CHEBI:29035"/>
    </cofactor>
</comment>
<comment type="caution">
    <text evidence="13">The sequence shown here is derived from an EMBL/GenBank/DDBJ whole genome shotgun (WGS) entry which is preliminary data.</text>
</comment>
<evidence type="ECO:0000256" key="7">
    <source>
        <dbReference type="ARBA" id="ARBA00022723"/>
    </source>
</evidence>
<dbReference type="SUPFAM" id="SSF55920">
    <property type="entry name" value="Creatinase/aminopeptidase"/>
    <property type="match status" value="1"/>
</dbReference>
<dbReference type="InterPro" id="IPR000994">
    <property type="entry name" value="Pept_M24"/>
</dbReference>
<name>A0A4S9Y247_AURPU</name>
<keyword evidence="7" id="KW-0479">Metal-binding</keyword>
<keyword evidence="6" id="KW-0031">Aminopeptidase</keyword>
<dbReference type="InterPro" id="IPR007865">
    <property type="entry name" value="Aminopep_P_N"/>
</dbReference>
<evidence type="ECO:0000256" key="11">
    <source>
        <dbReference type="ARBA" id="ARBA00030849"/>
    </source>
</evidence>
<dbReference type="Proteomes" id="UP000310039">
    <property type="component" value="Unassembled WGS sequence"/>
</dbReference>
<dbReference type="Pfam" id="PF05195">
    <property type="entry name" value="AMP_N"/>
    <property type="match status" value="1"/>
</dbReference>
<evidence type="ECO:0000313" key="14">
    <source>
        <dbReference type="Proteomes" id="UP000310039"/>
    </source>
</evidence>
<dbReference type="GO" id="GO:0005739">
    <property type="term" value="C:mitochondrion"/>
    <property type="evidence" value="ECO:0007669"/>
    <property type="project" value="TreeGrafter"/>
</dbReference>
<dbReference type="GO" id="GO:0030145">
    <property type="term" value="F:manganese ion binding"/>
    <property type="evidence" value="ECO:0007669"/>
    <property type="project" value="InterPro"/>
</dbReference>
<dbReference type="SUPFAM" id="SSF53092">
    <property type="entry name" value="Creatinase/prolidase N-terminal domain"/>
    <property type="match status" value="1"/>
</dbReference>
<evidence type="ECO:0000256" key="4">
    <source>
        <dbReference type="ARBA" id="ARBA00008766"/>
    </source>
</evidence>
<dbReference type="InterPro" id="IPR029149">
    <property type="entry name" value="Creatin/AminoP/Spt16_N"/>
</dbReference>
<keyword evidence="10" id="KW-0464">Manganese</keyword>
<sequence>MRSSRNLLRAVSRPRPVLSLARPSCLPLHYRRTMVSAADLQFGQPLHETHPHLIAPGDLTPGISALEYHHRRANLAKALPKNSIAVLASSDIKYRSGAVFYEFHQEPNFFYLTGFNEPEALALAHVSSEKGDSDVEYTFHLFVRPKDLKAEQWDGARSGIQAALDVFNADEAGDINRCHAVLPDIIGRAKEVYTDLLGTATKSAFKRYFSSLKQVPSEGFGKLLQKNNVRPLRPIMNNLRVKKSEAEILNMRKAGQVSGRAFTETMKTPISTEKDLWTMLDTGFKIGGLDGSAYVPVVAGGKNGLSIHYTRNDQTLKEGELVLVDAGGEYGGYITDITRTWPVNGKFTDPQRELYEMILKVQRSVVSLCREDADLSLDKLHRITETGLRDGLKSLGFNMEGNALETLFPHHVGHYIGLDVHDAPGHPRTGKLTAGECITIEPGIYVPEDERWPKHFQGLAIRIEDSVCITEEHPYVLTTEAVKEVVDIEALRR</sequence>
<keyword evidence="8" id="KW-0378">Hydrolase</keyword>
<evidence type="ECO:0000256" key="3">
    <source>
        <dbReference type="ARBA" id="ARBA00002443"/>
    </source>
</evidence>
<dbReference type="Pfam" id="PF00557">
    <property type="entry name" value="Peptidase_M24"/>
    <property type="match status" value="1"/>
</dbReference>
<feature type="domain" description="Aminopeptidase P N-terminal" evidence="12">
    <location>
        <begin position="63"/>
        <end position="203"/>
    </location>
</feature>
<dbReference type="InterPro" id="IPR036005">
    <property type="entry name" value="Creatinase/aminopeptidase-like"/>
</dbReference>
<evidence type="ECO:0000256" key="6">
    <source>
        <dbReference type="ARBA" id="ARBA00022438"/>
    </source>
</evidence>
<dbReference type="EMBL" id="QZBT01000022">
    <property type="protein sequence ID" value="THZ86460.1"/>
    <property type="molecule type" value="Genomic_DNA"/>
</dbReference>
<evidence type="ECO:0000313" key="13">
    <source>
        <dbReference type="EMBL" id="THZ86460.1"/>
    </source>
</evidence>
<comment type="similarity">
    <text evidence="4">Belongs to the peptidase M24B family.</text>
</comment>
<keyword evidence="9" id="KW-0482">Metalloprotease</keyword>
<accession>A0A4S9Y247</accession>
<dbReference type="Gene3D" id="3.90.230.10">
    <property type="entry name" value="Creatinase/methionine aminopeptidase superfamily"/>
    <property type="match status" value="1"/>
</dbReference>
<protein>
    <recommendedName>
        <fullName evidence="5">Xaa-Pro aminopeptidase</fullName>
        <ecNumber evidence="5">3.4.11.9</ecNumber>
    </recommendedName>
    <alternativeName>
        <fullName evidence="11">Aminoacylproline aminopeptidase</fullName>
    </alternativeName>
</protein>
<evidence type="ECO:0000256" key="10">
    <source>
        <dbReference type="ARBA" id="ARBA00023211"/>
    </source>
</evidence>
<evidence type="ECO:0000256" key="1">
    <source>
        <dbReference type="ARBA" id="ARBA00001424"/>
    </source>
</evidence>
<dbReference type="SMART" id="SM01011">
    <property type="entry name" value="AMP_N"/>
    <property type="match status" value="1"/>
</dbReference>
<dbReference type="EC" id="3.4.11.9" evidence="5"/>
<dbReference type="GO" id="GO:0070006">
    <property type="term" value="F:metalloaminopeptidase activity"/>
    <property type="evidence" value="ECO:0007669"/>
    <property type="project" value="InterPro"/>
</dbReference>
<dbReference type="PANTHER" id="PTHR43226:SF4">
    <property type="entry name" value="XAA-PRO AMINOPEPTIDASE 3"/>
    <property type="match status" value="1"/>
</dbReference>
<reference evidence="13 14" key="1">
    <citation type="submission" date="2018-10" db="EMBL/GenBank/DDBJ databases">
        <title>Fifty Aureobasidium pullulans genomes reveal a recombining polyextremotolerant generalist.</title>
        <authorList>
            <person name="Gostincar C."/>
            <person name="Turk M."/>
            <person name="Zajc J."/>
            <person name="Gunde-Cimerman N."/>
        </authorList>
    </citation>
    <scope>NUCLEOTIDE SEQUENCE [LARGE SCALE GENOMIC DNA]</scope>
    <source>
        <strain evidence="13 14">EXF-3403</strain>
    </source>
</reference>
<comment type="catalytic activity">
    <reaction evidence="1">
        <text>Release of any N-terminal amino acid, including proline, that is linked to proline, even from a dipeptide or tripeptide.</text>
        <dbReference type="EC" id="3.4.11.9"/>
    </reaction>
</comment>
<keyword evidence="6" id="KW-0645">Protease</keyword>
<dbReference type="PANTHER" id="PTHR43226">
    <property type="entry name" value="XAA-PRO AMINOPEPTIDASE 3"/>
    <property type="match status" value="1"/>
</dbReference>
<evidence type="ECO:0000256" key="5">
    <source>
        <dbReference type="ARBA" id="ARBA00012574"/>
    </source>
</evidence>
<gene>
    <name evidence="13" type="ORF">D6C84_02494</name>
</gene>
<evidence type="ECO:0000259" key="12">
    <source>
        <dbReference type="SMART" id="SM01011"/>
    </source>
</evidence>
<organism evidence="13 14">
    <name type="scientific">Aureobasidium pullulans</name>
    <name type="common">Black yeast</name>
    <name type="synonym">Pullularia pullulans</name>
    <dbReference type="NCBI Taxonomy" id="5580"/>
    <lineage>
        <taxon>Eukaryota</taxon>
        <taxon>Fungi</taxon>
        <taxon>Dikarya</taxon>
        <taxon>Ascomycota</taxon>
        <taxon>Pezizomycotina</taxon>
        <taxon>Dothideomycetes</taxon>
        <taxon>Dothideomycetidae</taxon>
        <taxon>Dothideales</taxon>
        <taxon>Saccotheciaceae</taxon>
        <taxon>Aureobasidium</taxon>
    </lineage>
</organism>
<comment type="function">
    <text evidence="3">Catalyzes the removal of a penultimate prolyl residue from the N-termini of peptides.</text>
</comment>
<evidence type="ECO:0000256" key="9">
    <source>
        <dbReference type="ARBA" id="ARBA00023049"/>
    </source>
</evidence>
<dbReference type="GO" id="GO:0006508">
    <property type="term" value="P:proteolysis"/>
    <property type="evidence" value="ECO:0007669"/>
    <property type="project" value="TreeGrafter"/>
</dbReference>